<feature type="region of interest" description="Disordered" evidence="3">
    <location>
        <begin position="732"/>
        <end position="789"/>
    </location>
</feature>
<evidence type="ECO:0000313" key="4">
    <source>
        <dbReference type="EMBL" id="VEU41622.1"/>
    </source>
</evidence>
<dbReference type="SMART" id="SM00248">
    <property type="entry name" value="ANK"/>
    <property type="match status" value="2"/>
</dbReference>
<reference evidence="4 5" key="1">
    <citation type="submission" date="2019-01" db="EMBL/GenBank/DDBJ databases">
        <authorList>
            <person name="Ferrante I. M."/>
        </authorList>
    </citation>
    <scope>NUCLEOTIDE SEQUENCE [LARGE SCALE GENOMIC DNA]</scope>
    <source>
        <strain evidence="4 5">B856</strain>
    </source>
</reference>
<feature type="compositionally biased region" description="Acidic residues" evidence="3">
    <location>
        <begin position="51"/>
        <end position="88"/>
    </location>
</feature>
<feature type="compositionally biased region" description="Basic and acidic residues" evidence="3">
    <location>
        <begin position="738"/>
        <end position="749"/>
    </location>
</feature>
<proteinExistence type="predicted"/>
<evidence type="ECO:0000256" key="2">
    <source>
        <dbReference type="SAM" id="Coils"/>
    </source>
</evidence>
<dbReference type="Gene3D" id="1.25.40.20">
    <property type="entry name" value="Ankyrin repeat-containing domain"/>
    <property type="match status" value="1"/>
</dbReference>
<feature type="region of interest" description="Disordered" evidence="3">
    <location>
        <begin position="397"/>
        <end position="424"/>
    </location>
</feature>
<organism evidence="4 5">
    <name type="scientific">Pseudo-nitzschia multistriata</name>
    <dbReference type="NCBI Taxonomy" id="183589"/>
    <lineage>
        <taxon>Eukaryota</taxon>
        <taxon>Sar</taxon>
        <taxon>Stramenopiles</taxon>
        <taxon>Ochrophyta</taxon>
        <taxon>Bacillariophyta</taxon>
        <taxon>Bacillariophyceae</taxon>
        <taxon>Bacillariophycidae</taxon>
        <taxon>Bacillariales</taxon>
        <taxon>Bacillariaceae</taxon>
        <taxon>Pseudo-nitzschia</taxon>
    </lineage>
</organism>
<name>A0A448ZHV7_9STRA</name>
<protein>
    <submittedName>
        <fullName evidence="4">Uncharacterized protein</fullName>
    </submittedName>
</protein>
<feature type="compositionally biased region" description="Basic and acidic residues" evidence="3">
    <location>
        <begin position="39"/>
        <end position="49"/>
    </location>
</feature>
<feature type="compositionally biased region" description="Polar residues" evidence="3">
    <location>
        <begin position="769"/>
        <end position="789"/>
    </location>
</feature>
<dbReference type="OrthoDB" id="45490at2759"/>
<dbReference type="AlphaFoldDB" id="A0A448ZHV7"/>
<keyword evidence="1" id="KW-0040">ANK repeat</keyword>
<feature type="compositionally biased region" description="Acidic residues" evidence="3">
    <location>
        <begin position="98"/>
        <end position="123"/>
    </location>
</feature>
<feature type="coiled-coil region" evidence="2">
    <location>
        <begin position="574"/>
        <end position="610"/>
    </location>
</feature>
<dbReference type="PROSITE" id="PS50088">
    <property type="entry name" value="ANK_REPEAT"/>
    <property type="match status" value="1"/>
</dbReference>
<feature type="compositionally biased region" description="Acidic residues" evidence="3">
    <location>
        <begin position="12"/>
        <end position="25"/>
    </location>
</feature>
<dbReference type="Proteomes" id="UP000291116">
    <property type="component" value="Unassembled WGS sequence"/>
</dbReference>
<accession>A0A448ZHV7</accession>
<keyword evidence="2" id="KW-0175">Coiled coil</keyword>
<dbReference type="PROSITE" id="PS50297">
    <property type="entry name" value="ANK_REP_REGION"/>
    <property type="match status" value="1"/>
</dbReference>
<feature type="coiled-coil region" evidence="2">
    <location>
        <begin position="185"/>
        <end position="212"/>
    </location>
</feature>
<feature type="repeat" description="ANK" evidence="1">
    <location>
        <begin position="212"/>
        <end position="244"/>
    </location>
</feature>
<dbReference type="InterPro" id="IPR002110">
    <property type="entry name" value="Ankyrin_rpt"/>
</dbReference>
<evidence type="ECO:0000313" key="5">
    <source>
        <dbReference type="Proteomes" id="UP000291116"/>
    </source>
</evidence>
<dbReference type="EMBL" id="CAACVS010000370">
    <property type="protein sequence ID" value="VEU41622.1"/>
    <property type="molecule type" value="Genomic_DNA"/>
</dbReference>
<feature type="compositionally biased region" description="Basic and acidic residues" evidence="3">
    <location>
        <begin position="134"/>
        <end position="146"/>
    </location>
</feature>
<feature type="region of interest" description="Disordered" evidence="3">
    <location>
        <begin position="1"/>
        <end position="174"/>
    </location>
</feature>
<keyword evidence="5" id="KW-1185">Reference proteome</keyword>
<dbReference type="SUPFAM" id="SSF48403">
    <property type="entry name" value="Ankyrin repeat"/>
    <property type="match status" value="1"/>
</dbReference>
<gene>
    <name evidence="4" type="ORF">PSNMU_V1.4_AUG-EV-PASAV3_0085520</name>
</gene>
<evidence type="ECO:0000256" key="1">
    <source>
        <dbReference type="PROSITE-ProRule" id="PRU00023"/>
    </source>
</evidence>
<feature type="compositionally biased region" description="Acidic residues" evidence="3">
    <location>
        <begin position="152"/>
        <end position="168"/>
    </location>
</feature>
<sequence length="846" mass="92782">MSWLWGTKKDDSMEEDLADEGIQSEEEIHTDSSDESEPEDHSVDGKVTTEETVDDYDGESSDESAYDNSSDEDDEGDYDEDDDEDDDSLVVNLIESMTSDDDTVDENLEEADLLTSDDEEDDETVARVEGGTQENRKTDKVDENETSHPPVDDTDDDDDDGDDDDDDKNGDPVTSFWEKQSLLVLAAEHDRVDILKKLLKEENEEKDSLLNTGIPPLHLAITFGSVNTAQSLLRMGSDPSVRPNVDVVLEERRSQPKDSKVDIANIRRFDNVTAWELAFGNALYDEKSMSNKSSGSWSMFGSTMSGESEGMNEAAPTAKSTNGAQTIVKPVDMAPSKREGIRHAFTAEALRSVGGDEAHRLKQLLDSGMPSDIDIGGKDLYGWAVDMGSLKCEELLRPDESPDQDGGSTNASPGGDDAPSDLSSSFVVHRPDVQETIPQLKNRLDELESLSSALSTCLDNLAEEVSVCHGLLLMGGGASALASHVRSLRDLKEQKLYEMENARLECQDAERELADLVHSSGDIGKEIDHIANFNFLNYGVEKNAGVHTSHIKLQQNENDSDGDGDGAIDDPSINKEAEAEAEKLNIKAQIAAIENKIRKLRASITDLSEENTRDLAEVQRRGLEGGINLVRGLREELRDFDFYLSEARSMKAVCKSKISMIIAHVSKKNINNTEGSLDKVPVARRGTTNHSVGYDVRNDATIANDATIGSKSMDYSTDEDDDEIEEAVLVESPSKIDALQKEESSKETAFDSPKMQTPIQVSEEKRSQESTVNNVDSSTVDGKSASQRISSGESREITVIHPGNKGLFTVDLWEVILRIIGFESAANRRSLENKAHHGSSTTVMII</sequence>
<evidence type="ECO:0000256" key="3">
    <source>
        <dbReference type="SAM" id="MobiDB-lite"/>
    </source>
</evidence>
<dbReference type="InterPro" id="IPR036770">
    <property type="entry name" value="Ankyrin_rpt-contain_sf"/>
</dbReference>
<feature type="coiled-coil region" evidence="2">
    <location>
        <begin position="492"/>
        <end position="519"/>
    </location>
</feature>